<proteinExistence type="predicted"/>
<evidence type="ECO:0000313" key="1">
    <source>
        <dbReference type="EMBL" id="SFB79128.1"/>
    </source>
</evidence>
<name>A0A1I1E1N8_9BACT</name>
<dbReference type="Proteomes" id="UP000199514">
    <property type="component" value="Unassembled WGS sequence"/>
</dbReference>
<accession>A0A1I1E1N8</accession>
<reference evidence="1 2" key="1">
    <citation type="submission" date="2016-10" db="EMBL/GenBank/DDBJ databases">
        <authorList>
            <person name="de Groot N.N."/>
        </authorList>
    </citation>
    <scope>NUCLEOTIDE SEQUENCE [LARGE SCALE GENOMIC DNA]</scope>
    <source>
        <strain evidence="1 2">DSM 6793</strain>
    </source>
</reference>
<protein>
    <submittedName>
        <fullName evidence="1">Uncharacterized protein</fullName>
    </submittedName>
</protein>
<dbReference type="AlphaFoldDB" id="A0A1I1E1N8"/>
<gene>
    <name evidence="1" type="ORF">SAMN05421780_101500</name>
</gene>
<sequence length="49" mass="6040">MNILRPYSLSCNYFKDELYLSCIIYRIIKKEIIRLNKYKTYMIVNCLKN</sequence>
<dbReference type="EMBL" id="FOLE01000001">
    <property type="protein sequence ID" value="SFB79128.1"/>
    <property type="molecule type" value="Genomic_DNA"/>
</dbReference>
<keyword evidence="2" id="KW-1185">Reference proteome</keyword>
<organism evidence="1 2">
    <name type="scientific">Flexibacter flexilis DSM 6793</name>
    <dbReference type="NCBI Taxonomy" id="927664"/>
    <lineage>
        <taxon>Bacteria</taxon>
        <taxon>Pseudomonadati</taxon>
        <taxon>Bacteroidota</taxon>
        <taxon>Cytophagia</taxon>
        <taxon>Cytophagales</taxon>
        <taxon>Flexibacteraceae</taxon>
        <taxon>Flexibacter</taxon>
    </lineage>
</organism>
<evidence type="ECO:0000313" key="2">
    <source>
        <dbReference type="Proteomes" id="UP000199514"/>
    </source>
</evidence>
<dbReference type="STRING" id="927664.SAMN05421780_101500"/>